<gene>
    <name evidence="1" type="ORF">RDI58_010574</name>
</gene>
<name>A0AAN8TN66_SOLBU</name>
<dbReference type="AlphaFoldDB" id="A0AAN8TN66"/>
<organism evidence="1 2">
    <name type="scientific">Solanum bulbocastanum</name>
    <name type="common">Wild potato</name>
    <dbReference type="NCBI Taxonomy" id="147425"/>
    <lineage>
        <taxon>Eukaryota</taxon>
        <taxon>Viridiplantae</taxon>
        <taxon>Streptophyta</taxon>
        <taxon>Embryophyta</taxon>
        <taxon>Tracheophyta</taxon>
        <taxon>Spermatophyta</taxon>
        <taxon>Magnoliopsida</taxon>
        <taxon>eudicotyledons</taxon>
        <taxon>Gunneridae</taxon>
        <taxon>Pentapetalae</taxon>
        <taxon>asterids</taxon>
        <taxon>lamiids</taxon>
        <taxon>Solanales</taxon>
        <taxon>Solanaceae</taxon>
        <taxon>Solanoideae</taxon>
        <taxon>Solaneae</taxon>
        <taxon>Solanum</taxon>
    </lineage>
</organism>
<comment type="caution">
    <text evidence="1">The sequence shown here is derived from an EMBL/GenBank/DDBJ whole genome shotgun (WGS) entry which is preliminary data.</text>
</comment>
<protein>
    <submittedName>
        <fullName evidence="1">Uncharacterized protein</fullName>
    </submittedName>
</protein>
<evidence type="ECO:0000313" key="2">
    <source>
        <dbReference type="Proteomes" id="UP001371456"/>
    </source>
</evidence>
<sequence>MLSAEQFFEVKRKEVEQGSEKHGMQAVDVTMDRSNDQSKDLVPERREVTVTVSTISSETCYEAGDNMMNYSIGNKTTTLINLYDVPYNLLKTFFSPMKAVKISKARQASVDDRASKVSISRKKYGHQQASKCCSSSAISLPQGAASWFVLATPPNIASDESII</sequence>
<accession>A0AAN8TN66</accession>
<evidence type="ECO:0000313" key="1">
    <source>
        <dbReference type="EMBL" id="KAK6791493.1"/>
    </source>
</evidence>
<proteinExistence type="predicted"/>
<reference evidence="1 2" key="1">
    <citation type="submission" date="2024-02" db="EMBL/GenBank/DDBJ databases">
        <title>de novo genome assembly of Solanum bulbocastanum strain 11H21.</title>
        <authorList>
            <person name="Hosaka A.J."/>
        </authorList>
    </citation>
    <scope>NUCLEOTIDE SEQUENCE [LARGE SCALE GENOMIC DNA]</scope>
    <source>
        <tissue evidence="1">Young leaves</tissue>
    </source>
</reference>
<keyword evidence="2" id="KW-1185">Reference proteome</keyword>
<dbReference type="EMBL" id="JBANQN010000004">
    <property type="protein sequence ID" value="KAK6791493.1"/>
    <property type="molecule type" value="Genomic_DNA"/>
</dbReference>
<dbReference type="Proteomes" id="UP001371456">
    <property type="component" value="Unassembled WGS sequence"/>
</dbReference>